<reference evidence="3 4" key="1">
    <citation type="submission" date="2021-03" db="EMBL/GenBank/DDBJ databases">
        <title>Genomic Encyclopedia of Type Strains, Phase IV (KMG-IV): sequencing the most valuable type-strain genomes for metagenomic binning, comparative biology and taxonomic classification.</title>
        <authorList>
            <person name="Goeker M."/>
        </authorList>
    </citation>
    <scope>NUCLEOTIDE SEQUENCE [LARGE SCALE GENOMIC DNA]</scope>
    <source>
        <strain evidence="3 4">DSM 25790</strain>
    </source>
</reference>
<evidence type="ECO:0000256" key="2">
    <source>
        <dbReference type="ARBA" id="ARBA00023002"/>
    </source>
</evidence>
<comment type="similarity">
    <text evidence="1">Belongs to the short-chain dehydrogenases/reductases (SDR) family.</text>
</comment>
<dbReference type="SUPFAM" id="SSF51735">
    <property type="entry name" value="NAD(P)-binding Rossmann-fold domains"/>
    <property type="match status" value="1"/>
</dbReference>
<dbReference type="NCBIfam" id="NF005559">
    <property type="entry name" value="PRK07231.1"/>
    <property type="match status" value="1"/>
</dbReference>
<organism evidence="3 4">
    <name type="scientific">Virgibacillus alimentarius</name>
    <dbReference type="NCBI Taxonomy" id="698769"/>
    <lineage>
        <taxon>Bacteria</taxon>
        <taxon>Bacillati</taxon>
        <taxon>Bacillota</taxon>
        <taxon>Bacilli</taxon>
        <taxon>Bacillales</taxon>
        <taxon>Bacillaceae</taxon>
        <taxon>Virgibacillus</taxon>
    </lineage>
</organism>
<dbReference type="EMBL" id="JAGIKX010000032">
    <property type="protein sequence ID" value="MBP2258665.1"/>
    <property type="molecule type" value="Genomic_DNA"/>
</dbReference>
<dbReference type="InterPro" id="IPR036291">
    <property type="entry name" value="NAD(P)-bd_dom_sf"/>
</dbReference>
<keyword evidence="4" id="KW-1185">Reference proteome</keyword>
<keyword evidence="2" id="KW-0560">Oxidoreductase</keyword>
<dbReference type="PRINTS" id="PR00081">
    <property type="entry name" value="GDHRDH"/>
</dbReference>
<dbReference type="PRINTS" id="PR00080">
    <property type="entry name" value="SDRFAMILY"/>
</dbReference>
<evidence type="ECO:0000313" key="4">
    <source>
        <dbReference type="Proteomes" id="UP001519294"/>
    </source>
</evidence>
<dbReference type="InterPro" id="IPR002347">
    <property type="entry name" value="SDR_fam"/>
</dbReference>
<gene>
    <name evidence="3" type="ORF">J2Z81_002649</name>
</gene>
<dbReference type="PANTHER" id="PTHR24321">
    <property type="entry name" value="DEHYDROGENASES, SHORT CHAIN"/>
    <property type="match status" value="1"/>
</dbReference>
<dbReference type="PANTHER" id="PTHR24321:SF8">
    <property type="entry name" value="ESTRADIOL 17-BETA-DEHYDROGENASE 8-RELATED"/>
    <property type="match status" value="1"/>
</dbReference>
<protein>
    <submittedName>
        <fullName evidence="3">NAD(P)-dependent dehydrogenase (Short-subunit alcohol dehydrogenase family)</fullName>
    </submittedName>
</protein>
<dbReference type="Gene3D" id="3.40.50.720">
    <property type="entry name" value="NAD(P)-binding Rossmann-like Domain"/>
    <property type="match status" value="1"/>
</dbReference>
<dbReference type="PROSITE" id="PS00061">
    <property type="entry name" value="ADH_SHORT"/>
    <property type="match status" value="1"/>
</dbReference>
<dbReference type="CDD" id="cd05233">
    <property type="entry name" value="SDR_c"/>
    <property type="match status" value="1"/>
</dbReference>
<dbReference type="RefSeq" id="WP_226371531.1">
    <property type="nucleotide sequence ID" value="NZ_JAGIKX010000032.1"/>
</dbReference>
<proteinExistence type="inferred from homology"/>
<name>A0ABS4SCC7_9BACI</name>
<dbReference type="Proteomes" id="UP001519294">
    <property type="component" value="Unassembled WGS sequence"/>
</dbReference>
<accession>A0ABS4SCC7</accession>
<comment type="caution">
    <text evidence="3">The sequence shown here is derived from an EMBL/GenBank/DDBJ whole genome shotgun (WGS) entry which is preliminary data.</text>
</comment>
<dbReference type="InterPro" id="IPR020904">
    <property type="entry name" value="Sc_DH/Rdtase_CS"/>
</dbReference>
<dbReference type="Pfam" id="PF13561">
    <property type="entry name" value="adh_short_C2"/>
    <property type="match status" value="1"/>
</dbReference>
<evidence type="ECO:0000256" key="1">
    <source>
        <dbReference type="ARBA" id="ARBA00006484"/>
    </source>
</evidence>
<evidence type="ECO:0000313" key="3">
    <source>
        <dbReference type="EMBL" id="MBP2258665.1"/>
    </source>
</evidence>
<sequence>MRLNGKTAIITGGGGEIGRATALRFSEEGAQVVVADINEKDGVETVELLKKNNGHAVFIKADMTQEKDVEHLVEQALSHYGKIDTLYNNAGVNSDEKKIPDVTMEEWQKVIDINLTGTFLGMKYAIPHMKPGSSIINTASIAGIKGQKLVSAYSATKGSVITLTKTAATEFGRQNIRVNAVAPGVIDTKMVDGWREMEKWPILSTANVLRRVGQPEEVANTVLFLGSDEASFITGETIVIDGGTLNI</sequence>